<dbReference type="AlphaFoldDB" id="A0A059D2E8"/>
<feature type="region of interest" description="Disordered" evidence="1">
    <location>
        <begin position="34"/>
        <end position="143"/>
    </location>
</feature>
<accession>A0A059D2E8</accession>
<gene>
    <name evidence="3" type="ORF">EUGRSUZ_B01426</name>
</gene>
<protein>
    <submittedName>
        <fullName evidence="3">Uncharacterized protein</fullName>
    </submittedName>
</protein>
<sequence>MDRRRLLVLLAAAVASLLAGAAADGDTIYDHLRALRPPHRPPPQGHHRLLHRPGHWPVPGRADPAVQRPVRERGPLRPQRLRHPPVRRDRGAVRHLRAGALPVVPGQGHPRRRPQLRRHPLRRRRRPRSPRSQRSPARAACPGERIKGCLIVGDQKTRNSI</sequence>
<feature type="signal peptide" evidence="2">
    <location>
        <begin position="1"/>
        <end position="23"/>
    </location>
</feature>
<dbReference type="Gramene" id="KCW84591">
    <property type="protein sequence ID" value="KCW84591"/>
    <property type="gene ID" value="EUGRSUZ_B01426"/>
</dbReference>
<proteinExistence type="predicted"/>
<evidence type="ECO:0000256" key="2">
    <source>
        <dbReference type="SAM" id="SignalP"/>
    </source>
</evidence>
<dbReference type="EMBL" id="KK198754">
    <property type="protein sequence ID" value="KCW84591.1"/>
    <property type="molecule type" value="Genomic_DNA"/>
</dbReference>
<feature type="compositionally biased region" description="Basic residues" evidence="1">
    <location>
        <begin position="109"/>
        <end position="131"/>
    </location>
</feature>
<feature type="compositionally biased region" description="Basic residues" evidence="1">
    <location>
        <begin position="34"/>
        <end position="54"/>
    </location>
</feature>
<evidence type="ECO:0000256" key="1">
    <source>
        <dbReference type="SAM" id="MobiDB-lite"/>
    </source>
</evidence>
<feature type="chain" id="PRO_5001575805" evidence="2">
    <location>
        <begin position="24"/>
        <end position="161"/>
    </location>
</feature>
<evidence type="ECO:0000313" key="3">
    <source>
        <dbReference type="EMBL" id="KCW84591.1"/>
    </source>
</evidence>
<organism evidence="3">
    <name type="scientific">Eucalyptus grandis</name>
    <name type="common">Flooded gum</name>
    <dbReference type="NCBI Taxonomy" id="71139"/>
    <lineage>
        <taxon>Eukaryota</taxon>
        <taxon>Viridiplantae</taxon>
        <taxon>Streptophyta</taxon>
        <taxon>Embryophyta</taxon>
        <taxon>Tracheophyta</taxon>
        <taxon>Spermatophyta</taxon>
        <taxon>Magnoliopsida</taxon>
        <taxon>eudicotyledons</taxon>
        <taxon>Gunneridae</taxon>
        <taxon>Pentapetalae</taxon>
        <taxon>rosids</taxon>
        <taxon>malvids</taxon>
        <taxon>Myrtales</taxon>
        <taxon>Myrtaceae</taxon>
        <taxon>Myrtoideae</taxon>
        <taxon>Eucalypteae</taxon>
        <taxon>Eucalyptus</taxon>
    </lineage>
</organism>
<keyword evidence="2" id="KW-0732">Signal</keyword>
<reference evidence="3" key="1">
    <citation type="submission" date="2013-07" db="EMBL/GenBank/DDBJ databases">
        <title>The genome of Eucalyptus grandis.</title>
        <authorList>
            <person name="Schmutz J."/>
            <person name="Hayes R."/>
            <person name="Myburg A."/>
            <person name="Tuskan G."/>
            <person name="Grattapaglia D."/>
            <person name="Rokhsar D.S."/>
        </authorList>
    </citation>
    <scope>NUCLEOTIDE SEQUENCE</scope>
    <source>
        <tissue evidence="3">Leaf extractions</tissue>
    </source>
</reference>
<name>A0A059D2E8_EUCGR</name>